<dbReference type="Gene3D" id="2.40.30.10">
    <property type="entry name" value="Translation factors"/>
    <property type="match status" value="2"/>
</dbReference>
<sequence length="884" mass="97411">MAEVTVRQLADVIGISVDRLLVRLDESGLPHRDPGELINEDDKNKLLLHLRRIHGKNSGEKPLHKKVTLKRKSVSEIKIPATQTRLGGQRRLITRSPAKTVTVEVRKRRTYQPETVPKTNKIIKTDAGEFAARSRMEAAKRALQVEAKQRHQEIEAKLRVEREEREHEEIRRKIDEERTVREKQEAKREQTDRIPDSAVVPGLDVELGIDAPQPVTPPEPDPVAVEPHKVIQPSTLQREEGSKSKTENKGKDHQGREAKHEREELHVTTEKRGRRRKKTKVLKPVVRPTESRHGFEKPTTPVVREVTVPETISVGELAQKMSIKAPELIKVMMNLGTMVTINQVIDQETAAIVVEEMGHKAKLFRENALEEALTQAVVIKDDLTPRAPVVTIMGHVDHGKTSLLDYIRRTKIAAGEAGGITQHIGAYHVEIPGGNITFLDTPGHAAFTAMRARGAKATDIVVLVIAANDGAMPQTIEAIQHAQAAQVPLVVAINKIDLADADSDRVQQDLVSHNVIPESWGGNTIFVKVSARTGEGIDNLLESILLQAEVLELMAPEAGLASGVVIESRLDRGRGPVATVLVQSGLLQKGDILLAGQEFGRVRGMFDERGKPVGKAGPSIPVEVLGLSGPPKAGEEAVVAPDERKAREIALFRQGKFREVRLAKQQAAKLENVFDQMAEGNVTALNLIVKADVQGSVEALTDMLVKLSTDEVRVNVIAGGTGGISETDVNLAVASRAIIIGFNVRADAVARQLIESEGVDVHYFSIIYNVTDTIQQSINGLLEPEFREEIIGIAQVRDIFRARKFGAIAGCMVTEGVIRRSNPIRVVRDSVVIYEGELESLRHYMEDVTEIKAGTECGIGVKNYNDVKVKDQIEVYERVEVKRQ</sequence>
<dbReference type="Pfam" id="PF22042">
    <property type="entry name" value="EF-G_D2"/>
    <property type="match status" value="1"/>
</dbReference>
<dbReference type="GO" id="GO:0005829">
    <property type="term" value="C:cytosol"/>
    <property type="evidence" value="ECO:0007669"/>
    <property type="project" value="TreeGrafter"/>
</dbReference>
<feature type="region of interest" description="G-domain" evidence="8">
    <location>
        <begin position="388"/>
        <end position="536"/>
    </location>
</feature>
<dbReference type="GO" id="GO:0003924">
    <property type="term" value="F:GTPase activity"/>
    <property type="evidence" value="ECO:0007669"/>
    <property type="project" value="UniProtKB-UniRule"/>
</dbReference>
<evidence type="ECO:0000313" key="13">
    <source>
        <dbReference type="EMBL" id="VFJ93008.1"/>
    </source>
</evidence>
<evidence type="ECO:0000256" key="9">
    <source>
        <dbReference type="RuleBase" id="RU000644"/>
    </source>
</evidence>
<dbReference type="FunFam" id="2.40.30.10:FF:000007">
    <property type="entry name" value="Translation initiation factor IF-2"/>
    <property type="match status" value="1"/>
</dbReference>
<evidence type="ECO:0000256" key="1">
    <source>
        <dbReference type="ARBA" id="ARBA00007733"/>
    </source>
</evidence>
<evidence type="ECO:0000256" key="7">
    <source>
        <dbReference type="ARBA" id="ARBA00023134"/>
    </source>
</evidence>
<keyword evidence="7 8" id="KW-0342">GTP-binding</keyword>
<dbReference type="GO" id="GO:0005525">
    <property type="term" value="F:GTP binding"/>
    <property type="evidence" value="ECO:0007669"/>
    <property type="project" value="UniProtKB-KW"/>
</dbReference>
<dbReference type="NCBIfam" id="TIGR00231">
    <property type="entry name" value="small_GTP"/>
    <property type="match status" value="1"/>
</dbReference>
<dbReference type="HAMAP" id="MF_00100_B">
    <property type="entry name" value="IF_2_B"/>
    <property type="match status" value="1"/>
</dbReference>
<dbReference type="AlphaFoldDB" id="A0A450V4Y1"/>
<dbReference type="EMBL" id="CAADFJ010000036">
    <property type="protein sequence ID" value="VFJ99862.1"/>
    <property type="molecule type" value="Genomic_DNA"/>
</dbReference>
<dbReference type="InterPro" id="IPR027417">
    <property type="entry name" value="P-loop_NTPase"/>
</dbReference>
<feature type="binding site" evidence="8">
    <location>
        <begin position="494"/>
        <end position="497"/>
    </location>
    <ligand>
        <name>GTP</name>
        <dbReference type="ChEBI" id="CHEBI:37565"/>
    </ligand>
</feature>
<dbReference type="InterPro" id="IPR000795">
    <property type="entry name" value="T_Tr_GTP-bd_dom"/>
</dbReference>
<feature type="compositionally biased region" description="Basic and acidic residues" evidence="10">
    <location>
        <begin position="178"/>
        <end position="195"/>
    </location>
</feature>
<evidence type="ECO:0000256" key="2">
    <source>
        <dbReference type="ARBA" id="ARBA00020675"/>
    </source>
</evidence>
<dbReference type="SUPFAM" id="SSF52540">
    <property type="entry name" value="P-loop containing nucleoside triphosphate hydrolases"/>
    <property type="match status" value="1"/>
</dbReference>
<feature type="binding site" evidence="8">
    <location>
        <begin position="440"/>
        <end position="444"/>
    </location>
    <ligand>
        <name>GTP</name>
        <dbReference type="ChEBI" id="CHEBI:37565"/>
    </ligand>
</feature>
<dbReference type="EMBL" id="CAADFG010000039">
    <property type="protein sequence ID" value="VFJ92112.1"/>
    <property type="molecule type" value="Genomic_DNA"/>
</dbReference>
<evidence type="ECO:0000256" key="5">
    <source>
        <dbReference type="ARBA" id="ARBA00022741"/>
    </source>
</evidence>
<evidence type="ECO:0000256" key="8">
    <source>
        <dbReference type="HAMAP-Rule" id="MF_00100"/>
    </source>
</evidence>
<comment type="similarity">
    <text evidence="1 8 9">Belongs to the TRAFAC class translation factor GTPase superfamily. Classic translation factor GTPase family. IF-2 subfamily.</text>
</comment>
<feature type="binding site" evidence="8">
    <location>
        <begin position="394"/>
        <end position="401"/>
    </location>
    <ligand>
        <name>GTP</name>
        <dbReference type="ChEBI" id="CHEBI:37565"/>
    </ligand>
</feature>
<dbReference type="InterPro" id="IPR015760">
    <property type="entry name" value="TIF_IF2"/>
</dbReference>
<dbReference type="SUPFAM" id="SSF46955">
    <property type="entry name" value="Putative DNA-binding domain"/>
    <property type="match status" value="1"/>
</dbReference>
<dbReference type="PROSITE" id="PS51722">
    <property type="entry name" value="G_TR_2"/>
    <property type="match status" value="1"/>
</dbReference>
<dbReference type="Gene3D" id="3.30.56.50">
    <property type="entry name" value="Putative DNA-binding domain, N-terminal subdomain of bacterial translation initiation factor IF2"/>
    <property type="match status" value="1"/>
</dbReference>
<feature type="domain" description="Tr-type G" evidence="11">
    <location>
        <begin position="385"/>
        <end position="552"/>
    </location>
</feature>
<dbReference type="InterPro" id="IPR009061">
    <property type="entry name" value="DNA-bd_dom_put_sf"/>
</dbReference>
<evidence type="ECO:0000256" key="10">
    <source>
        <dbReference type="SAM" id="MobiDB-lite"/>
    </source>
</evidence>
<proteinExistence type="inferred from homology"/>
<keyword evidence="5 8" id="KW-0547">Nucleotide-binding</keyword>
<reference evidence="14" key="1">
    <citation type="submission" date="2019-02" db="EMBL/GenBank/DDBJ databases">
        <authorList>
            <person name="Gruber-Vodicka R. H."/>
            <person name="Seah K. B. B."/>
        </authorList>
    </citation>
    <scope>NUCLEOTIDE SEQUENCE</scope>
    <source>
        <strain evidence="14">BECK_SA2B12</strain>
        <strain evidence="12">BECK_SA2B15</strain>
        <strain evidence="13">BECK_SA2B20</strain>
    </source>
</reference>
<evidence type="ECO:0000259" key="11">
    <source>
        <dbReference type="PROSITE" id="PS51722"/>
    </source>
</evidence>
<dbReference type="Pfam" id="PF08364">
    <property type="entry name" value="IF2_assoc"/>
    <property type="match status" value="1"/>
</dbReference>
<dbReference type="FunFam" id="3.40.50.300:FF:000019">
    <property type="entry name" value="Translation initiation factor IF-2"/>
    <property type="match status" value="1"/>
</dbReference>
<keyword evidence="4 8" id="KW-0396">Initiation factor</keyword>
<keyword evidence="6 8" id="KW-0648">Protein biosynthesis</keyword>
<dbReference type="Gene3D" id="3.40.50.300">
    <property type="entry name" value="P-loop containing nucleotide triphosphate hydrolases"/>
    <property type="match status" value="1"/>
</dbReference>
<dbReference type="NCBIfam" id="TIGR00487">
    <property type="entry name" value="IF-2"/>
    <property type="match status" value="1"/>
</dbReference>
<organism evidence="14">
    <name type="scientific">Candidatus Kentrum eta</name>
    <dbReference type="NCBI Taxonomy" id="2126337"/>
    <lineage>
        <taxon>Bacteria</taxon>
        <taxon>Pseudomonadati</taxon>
        <taxon>Pseudomonadota</taxon>
        <taxon>Gammaproteobacteria</taxon>
        <taxon>Candidatus Kentrum</taxon>
    </lineage>
</organism>
<gene>
    <name evidence="8" type="primary">infB</name>
    <name evidence="12" type="ORF">BECKH772A_GA0070896_100397</name>
    <name evidence="13" type="ORF">BECKH772B_GA0070898_100377</name>
    <name evidence="14" type="ORF">BECKH772C_GA0070978_100367</name>
</gene>
<dbReference type="InterPro" id="IPR009000">
    <property type="entry name" value="Transl_B-barrel_sf"/>
</dbReference>
<evidence type="ECO:0000256" key="4">
    <source>
        <dbReference type="ARBA" id="ARBA00022540"/>
    </source>
</evidence>
<dbReference type="InterPro" id="IPR000178">
    <property type="entry name" value="TF_IF2_bacterial-like"/>
</dbReference>
<dbReference type="CDD" id="cd01887">
    <property type="entry name" value="IF2_eIF5B"/>
    <property type="match status" value="1"/>
</dbReference>
<keyword evidence="3 8" id="KW-0963">Cytoplasm</keyword>
<dbReference type="Pfam" id="PF00009">
    <property type="entry name" value="GTP_EFTU"/>
    <property type="match status" value="1"/>
</dbReference>
<dbReference type="InterPro" id="IPR006847">
    <property type="entry name" value="IF2_N"/>
</dbReference>
<dbReference type="InterPro" id="IPR044145">
    <property type="entry name" value="IF2_II"/>
</dbReference>
<dbReference type="Pfam" id="PF11987">
    <property type="entry name" value="IF-2"/>
    <property type="match status" value="1"/>
</dbReference>
<dbReference type="InterPro" id="IPR053905">
    <property type="entry name" value="EF-G-like_DII"/>
</dbReference>
<dbReference type="InterPro" id="IPR036925">
    <property type="entry name" value="TIF_IF2_dom3_sf"/>
</dbReference>
<dbReference type="GO" id="GO:0003743">
    <property type="term" value="F:translation initiation factor activity"/>
    <property type="evidence" value="ECO:0007669"/>
    <property type="project" value="UniProtKB-UniRule"/>
</dbReference>
<evidence type="ECO:0000256" key="6">
    <source>
        <dbReference type="ARBA" id="ARBA00022917"/>
    </source>
</evidence>
<name>A0A450V4Y1_9GAMM</name>
<evidence type="ECO:0000256" key="3">
    <source>
        <dbReference type="ARBA" id="ARBA00022490"/>
    </source>
</evidence>
<dbReference type="CDD" id="cd03692">
    <property type="entry name" value="mtIF2_IVc"/>
    <property type="match status" value="1"/>
</dbReference>
<dbReference type="SUPFAM" id="SSF52156">
    <property type="entry name" value="Initiation factor IF2/eIF5b, domain 3"/>
    <property type="match status" value="1"/>
</dbReference>
<accession>A0A450V4Y1</accession>
<feature type="compositionally biased region" description="Basic and acidic residues" evidence="10">
    <location>
        <begin position="237"/>
        <end position="271"/>
    </location>
</feature>
<dbReference type="Gene3D" id="3.40.50.10050">
    <property type="entry name" value="Translation initiation factor IF- 2, domain 3"/>
    <property type="match status" value="1"/>
</dbReference>
<dbReference type="PANTHER" id="PTHR43381:SF5">
    <property type="entry name" value="TR-TYPE G DOMAIN-CONTAINING PROTEIN"/>
    <property type="match status" value="1"/>
</dbReference>
<comment type="function">
    <text evidence="8 9">One of the essential components for the initiation of protein synthesis. Protects formylmethionyl-tRNA from spontaneous hydrolysis and promotes its binding to the 30S ribosomal subunits. Also involved in the hydrolysis of GTP during the formation of the 70S ribosomal complex.</text>
</comment>
<feature type="compositionally biased region" description="Basic residues" evidence="10">
    <location>
        <begin position="272"/>
        <end position="281"/>
    </location>
</feature>
<evidence type="ECO:0000313" key="12">
    <source>
        <dbReference type="EMBL" id="VFJ92112.1"/>
    </source>
</evidence>
<dbReference type="EMBL" id="CAADFI010000037">
    <property type="protein sequence ID" value="VFJ93008.1"/>
    <property type="molecule type" value="Genomic_DNA"/>
</dbReference>
<dbReference type="FunFam" id="3.40.50.10050:FF:000001">
    <property type="entry name" value="Translation initiation factor IF-2"/>
    <property type="match status" value="1"/>
</dbReference>
<dbReference type="FunFam" id="2.40.30.10:FF:000008">
    <property type="entry name" value="Translation initiation factor IF-2"/>
    <property type="match status" value="1"/>
</dbReference>
<feature type="region of interest" description="Disordered" evidence="10">
    <location>
        <begin position="178"/>
        <end position="297"/>
    </location>
</feature>
<dbReference type="CDD" id="cd03702">
    <property type="entry name" value="IF2_mtIF2_II"/>
    <property type="match status" value="1"/>
</dbReference>
<protein>
    <recommendedName>
        <fullName evidence="2 8">Translation initiation factor IF-2</fullName>
    </recommendedName>
</protein>
<dbReference type="InterPro" id="IPR013575">
    <property type="entry name" value="IF2_assoc_dom_bac"/>
</dbReference>
<dbReference type="Pfam" id="PF04760">
    <property type="entry name" value="IF2_N"/>
    <property type="match status" value="1"/>
</dbReference>
<evidence type="ECO:0000313" key="14">
    <source>
        <dbReference type="EMBL" id="VFJ99862.1"/>
    </source>
</evidence>
<dbReference type="PANTHER" id="PTHR43381">
    <property type="entry name" value="TRANSLATION INITIATION FACTOR IF-2-RELATED"/>
    <property type="match status" value="1"/>
</dbReference>
<dbReference type="InterPro" id="IPR005225">
    <property type="entry name" value="Small_GTP-bd"/>
</dbReference>
<comment type="subcellular location">
    <subcellularLocation>
        <location evidence="8">Cytoplasm</location>
    </subcellularLocation>
</comment>
<dbReference type="InterPro" id="IPR023115">
    <property type="entry name" value="TIF_IF2_dom3"/>
</dbReference>
<dbReference type="SUPFAM" id="SSF50447">
    <property type="entry name" value="Translation proteins"/>
    <property type="match status" value="2"/>
</dbReference>